<feature type="compositionally biased region" description="Basic and acidic residues" evidence="1">
    <location>
        <begin position="117"/>
        <end position="127"/>
    </location>
</feature>
<dbReference type="HOGENOM" id="CLU_1180408_0_0_1"/>
<keyword evidence="3" id="KW-1185">Reference proteome</keyword>
<feature type="compositionally biased region" description="Basic and acidic residues" evidence="1">
    <location>
        <begin position="91"/>
        <end position="103"/>
    </location>
</feature>
<dbReference type="eggNOG" id="ENOG502SB51">
    <property type="taxonomic scope" value="Eukaryota"/>
</dbReference>
<proteinExistence type="predicted"/>
<dbReference type="VEuPathDB" id="FungiDB:LEMA_P052430.1"/>
<protein>
    <submittedName>
        <fullName evidence="2">Predicted protein</fullName>
    </submittedName>
</protein>
<dbReference type="InterPro" id="IPR038966">
    <property type="entry name" value="TMA17"/>
</dbReference>
<gene>
    <name evidence="2" type="ORF">LEMA_P052430.1</name>
</gene>
<dbReference type="PANTHER" id="PTHR40422">
    <property type="entry name" value="TRANSLATION MACHINERY-ASSOCIATED PROTEIN 17"/>
    <property type="match status" value="1"/>
</dbReference>
<dbReference type="GO" id="GO:0070682">
    <property type="term" value="P:proteasome regulatory particle assembly"/>
    <property type="evidence" value="ECO:0007669"/>
    <property type="project" value="InterPro"/>
</dbReference>
<name>E4ZMT4_LEPMJ</name>
<feature type="region of interest" description="Disordered" evidence="1">
    <location>
        <begin position="91"/>
        <end position="139"/>
    </location>
</feature>
<dbReference type="PANTHER" id="PTHR40422:SF1">
    <property type="entry name" value="TRANSLATION MACHINERY-ASSOCIATED PROTEIN 17"/>
    <property type="match status" value="1"/>
</dbReference>
<evidence type="ECO:0000313" key="2">
    <source>
        <dbReference type="EMBL" id="CBX92537.1"/>
    </source>
</evidence>
<dbReference type="GeneID" id="13285039"/>
<dbReference type="Proteomes" id="UP000002668">
    <property type="component" value="Genome"/>
</dbReference>
<organism evidence="3">
    <name type="scientific">Leptosphaeria maculans (strain JN3 / isolate v23.1.3 / race Av1-4-5-6-7-8)</name>
    <name type="common">Blackleg fungus</name>
    <name type="synonym">Phoma lingam</name>
    <dbReference type="NCBI Taxonomy" id="985895"/>
    <lineage>
        <taxon>Eukaryota</taxon>
        <taxon>Fungi</taxon>
        <taxon>Dikarya</taxon>
        <taxon>Ascomycota</taxon>
        <taxon>Pezizomycotina</taxon>
        <taxon>Dothideomycetes</taxon>
        <taxon>Pleosporomycetidae</taxon>
        <taxon>Pleosporales</taxon>
        <taxon>Pleosporineae</taxon>
        <taxon>Leptosphaeriaceae</taxon>
        <taxon>Plenodomus</taxon>
        <taxon>Plenodomus lingam/Leptosphaeria maculans species complex</taxon>
    </lineage>
</organism>
<accession>E4ZMT4</accession>
<dbReference type="STRING" id="985895.E4ZMT4"/>
<evidence type="ECO:0000256" key="1">
    <source>
        <dbReference type="SAM" id="MobiDB-lite"/>
    </source>
</evidence>
<evidence type="ECO:0000313" key="3">
    <source>
        <dbReference type="Proteomes" id="UP000002668"/>
    </source>
</evidence>
<dbReference type="OrthoDB" id="548474at2759"/>
<dbReference type="AlphaFoldDB" id="E4ZMT4"/>
<dbReference type="InParanoid" id="E4ZMT4"/>
<dbReference type="EMBL" id="FP929094">
    <property type="protein sequence ID" value="CBX92537.1"/>
    <property type="molecule type" value="Genomic_DNA"/>
</dbReference>
<reference evidence="3" key="1">
    <citation type="journal article" date="2011" name="Nat. Commun.">
        <title>Effector diversification within compartments of the Leptosphaeria maculans genome affected by Repeat-Induced Point mutations.</title>
        <authorList>
            <person name="Rouxel T."/>
            <person name="Grandaubert J."/>
            <person name="Hane J.K."/>
            <person name="Hoede C."/>
            <person name="van de Wouw A.P."/>
            <person name="Couloux A."/>
            <person name="Dominguez V."/>
            <person name="Anthouard V."/>
            <person name="Bally P."/>
            <person name="Bourras S."/>
            <person name="Cozijnsen A.J."/>
            <person name="Ciuffetti L.M."/>
            <person name="Degrave A."/>
            <person name="Dilmaghani A."/>
            <person name="Duret L."/>
            <person name="Fudal I."/>
            <person name="Goodwin S.B."/>
            <person name="Gout L."/>
            <person name="Glaser N."/>
            <person name="Linglin J."/>
            <person name="Kema G.H.J."/>
            <person name="Lapalu N."/>
            <person name="Lawrence C.B."/>
            <person name="May K."/>
            <person name="Meyer M."/>
            <person name="Ollivier B."/>
            <person name="Poulain J."/>
            <person name="Schoch C.L."/>
            <person name="Simon A."/>
            <person name="Spatafora J.W."/>
            <person name="Stachowiak A."/>
            <person name="Turgeon B.G."/>
            <person name="Tyler B.M."/>
            <person name="Vincent D."/>
            <person name="Weissenbach J."/>
            <person name="Amselem J."/>
            <person name="Quesneville H."/>
            <person name="Oliver R.P."/>
            <person name="Wincker P."/>
            <person name="Balesdent M.-H."/>
            <person name="Howlett B.J."/>
        </authorList>
    </citation>
    <scope>NUCLEOTIDE SEQUENCE [LARGE SCALE GENOMIC DNA]</scope>
    <source>
        <strain evidence="3">JN3 / isolate v23.1.3 / race Av1-4-5-6-7-8</strain>
    </source>
</reference>
<dbReference type="GO" id="GO:0030674">
    <property type="term" value="F:protein-macromolecule adaptor activity"/>
    <property type="evidence" value="ECO:0007669"/>
    <property type="project" value="TreeGrafter"/>
</dbReference>
<sequence length="235" mass="25857">MSSTALPISPTRFATALTTLTLPTLYAKHAELSNQIAHLVASNTQLEEYAREHDDRECYEAVLENREVLRRFEERRALVVKEVREVRGLEWKGEGESESERAGGDVAGAAVETSGAEARRGERREQQQGEGEGQGEDARHMPVAILLGPIRTNTNPTTGIRISDIRLGILVSRSAAALAQVLTMAKLMAPEIQLRMIYYVCDISRSNAMMGSRVPGCRNDATEGHEMSMQAFLGC</sequence>